<dbReference type="Proteomes" id="UP000002200">
    <property type="component" value="Chromosome"/>
</dbReference>
<reference evidence="3 4" key="1">
    <citation type="journal article" date="2003" name="Genome Res.">
        <title>Tropheryma whipplei twist: a human pathogenic Actinobacteria with a reduced genome.</title>
        <authorList>
            <person name="Raoult D."/>
            <person name="Ogata H."/>
            <person name="Audic S."/>
            <person name="Robert C."/>
            <person name="Suhre K."/>
            <person name="Drancourt M."/>
            <person name="Claverie J.-M."/>
        </authorList>
    </citation>
    <scope>NUCLEOTIDE SEQUENCE [LARGE SCALE GENOMIC DNA]</scope>
    <source>
        <strain evidence="3 4">Twist</strain>
    </source>
</reference>
<feature type="domain" description="TadE-like" evidence="2">
    <location>
        <begin position="23"/>
        <end position="65"/>
    </location>
</feature>
<dbReference type="RefSeq" id="WP_011102417.1">
    <property type="nucleotide sequence ID" value="NC_004572.3"/>
</dbReference>
<protein>
    <recommendedName>
        <fullName evidence="2">TadE-like domain-containing protein</fullName>
    </recommendedName>
</protein>
<keyword evidence="1" id="KW-0812">Transmembrane</keyword>
<dbReference type="eggNOG" id="ENOG5032T1V">
    <property type="taxonomic scope" value="Bacteria"/>
</dbReference>
<evidence type="ECO:0000259" key="2">
    <source>
        <dbReference type="Pfam" id="PF07811"/>
    </source>
</evidence>
<organism evidence="3 4">
    <name type="scientific">Tropheryma whipplei (strain Twist)</name>
    <name type="common">Whipple's bacillus</name>
    <dbReference type="NCBI Taxonomy" id="203267"/>
    <lineage>
        <taxon>Bacteria</taxon>
        <taxon>Bacillati</taxon>
        <taxon>Actinomycetota</taxon>
        <taxon>Actinomycetes</taxon>
        <taxon>Micrococcales</taxon>
        <taxon>Tropherymataceae</taxon>
        <taxon>Tropheryma</taxon>
    </lineage>
</organism>
<sequence>MSAGNFRRRITSLRDPGRHHESGSAVVEFVMVGTIVTFLLLAIFQFAYVLYVRNTLIDVAAAGARVGALADMTLARGEEHARALLNNTVGNKIFTSASSEKIAVGGVLFVKLKITARLPIVGPWGPEGMLVAIGQAVAE</sequence>
<keyword evidence="1" id="KW-1133">Transmembrane helix</keyword>
<evidence type="ECO:0000313" key="4">
    <source>
        <dbReference type="Proteomes" id="UP000002200"/>
    </source>
</evidence>
<evidence type="ECO:0000256" key="1">
    <source>
        <dbReference type="SAM" id="Phobius"/>
    </source>
</evidence>
<dbReference type="InterPro" id="IPR012495">
    <property type="entry name" value="TadE-like_dom"/>
</dbReference>
<accession>Q83GQ6</accession>
<dbReference type="STRING" id="203267.TWT_193"/>
<name>Q83GQ6_TROWT</name>
<dbReference type="EMBL" id="AE014184">
    <property type="protein sequence ID" value="AAO44290.1"/>
    <property type="molecule type" value="Genomic_DNA"/>
</dbReference>
<dbReference type="Pfam" id="PF07811">
    <property type="entry name" value="TadE"/>
    <property type="match status" value="1"/>
</dbReference>
<dbReference type="HOGENOM" id="CLU_123721_2_1_11"/>
<gene>
    <name evidence="3" type="ordered locus">TWT_193</name>
</gene>
<proteinExistence type="predicted"/>
<dbReference type="AlphaFoldDB" id="Q83GQ6"/>
<dbReference type="KEGG" id="twh:TWT_193"/>
<evidence type="ECO:0000313" key="3">
    <source>
        <dbReference type="EMBL" id="AAO44290.1"/>
    </source>
</evidence>
<feature type="transmembrane region" description="Helical" evidence="1">
    <location>
        <begin position="29"/>
        <end position="51"/>
    </location>
</feature>
<keyword evidence="4" id="KW-1185">Reference proteome</keyword>
<keyword evidence="1" id="KW-0472">Membrane</keyword>
<dbReference type="OrthoDB" id="3254574at2"/>